<accession>A0AAN6JLC6</accession>
<feature type="compositionally biased region" description="Low complexity" evidence="1">
    <location>
        <begin position="234"/>
        <end position="257"/>
    </location>
</feature>
<feature type="region of interest" description="Disordered" evidence="1">
    <location>
        <begin position="226"/>
        <end position="302"/>
    </location>
</feature>
<protein>
    <submittedName>
        <fullName evidence="3">Uncharacterized protein</fullName>
    </submittedName>
</protein>
<feature type="compositionally biased region" description="Polar residues" evidence="1">
    <location>
        <begin position="263"/>
        <end position="290"/>
    </location>
</feature>
<evidence type="ECO:0000256" key="1">
    <source>
        <dbReference type="SAM" id="MobiDB-lite"/>
    </source>
</evidence>
<sequence>MSASKTTKWCTFLALCADAIMAHKSSRGHLHTFTADIFDSTGNSFDLDINQWSRIKPEDGLYILNNVPFATSLPSGRRIAEIDEPNSSRAVPSQIDGTDPDMPHLHQTDASFNGIGVTSWRSDDKKSCRIKGFTYINRDIGWVPWETLLAFPSTTRYENWSCHDVGSLVAFDAIVSEQEDEQPLKGTIRRLAFIADAPKNLQHSLGIGNAGGDAQDRRAKLLSLHQKRARDNGSSSSSSGCSSASRSEIGAASSSPSPGQAGVNDTSPTLEADFNFSTPSNMVSDDNVTSGKGKGKAIELQAPESPTIAVAALRVSKRHKQE</sequence>
<reference evidence="3" key="1">
    <citation type="journal article" date="2023" name="PhytoFront">
        <title>Draft Genome Resources of Seven Strains of Tilletia horrida, Causal Agent of Kernel Smut of Rice.</title>
        <authorList>
            <person name="Khanal S."/>
            <person name="Antony Babu S."/>
            <person name="Zhou X.G."/>
        </authorList>
    </citation>
    <scope>NUCLEOTIDE SEQUENCE</scope>
    <source>
        <strain evidence="3">TX3</strain>
    </source>
</reference>
<organism evidence="3 4">
    <name type="scientific">Tilletia horrida</name>
    <dbReference type="NCBI Taxonomy" id="155126"/>
    <lineage>
        <taxon>Eukaryota</taxon>
        <taxon>Fungi</taxon>
        <taxon>Dikarya</taxon>
        <taxon>Basidiomycota</taxon>
        <taxon>Ustilaginomycotina</taxon>
        <taxon>Exobasidiomycetes</taxon>
        <taxon>Tilletiales</taxon>
        <taxon>Tilletiaceae</taxon>
        <taxon>Tilletia</taxon>
    </lineage>
</organism>
<feature type="signal peptide" evidence="2">
    <location>
        <begin position="1"/>
        <end position="22"/>
    </location>
</feature>
<comment type="caution">
    <text evidence="3">The sequence shown here is derived from an EMBL/GenBank/DDBJ whole genome shotgun (WGS) entry which is preliminary data.</text>
</comment>
<dbReference type="AlphaFoldDB" id="A0AAN6JLC6"/>
<keyword evidence="2" id="KW-0732">Signal</keyword>
<dbReference type="Proteomes" id="UP001176521">
    <property type="component" value="Unassembled WGS sequence"/>
</dbReference>
<evidence type="ECO:0000313" key="3">
    <source>
        <dbReference type="EMBL" id="KAK0535111.1"/>
    </source>
</evidence>
<keyword evidence="4" id="KW-1185">Reference proteome</keyword>
<evidence type="ECO:0000313" key="4">
    <source>
        <dbReference type="Proteomes" id="UP001176521"/>
    </source>
</evidence>
<dbReference type="EMBL" id="JAPDMQ010000102">
    <property type="protein sequence ID" value="KAK0535111.1"/>
    <property type="molecule type" value="Genomic_DNA"/>
</dbReference>
<evidence type="ECO:0000256" key="2">
    <source>
        <dbReference type="SAM" id="SignalP"/>
    </source>
</evidence>
<gene>
    <name evidence="3" type="ORF">OC842_002413</name>
</gene>
<feature type="chain" id="PRO_5042943124" evidence="2">
    <location>
        <begin position="23"/>
        <end position="322"/>
    </location>
</feature>
<proteinExistence type="predicted"/>
<name>A0AAN6JLC6_9BASI</name>